<reference evidence="4" key="1">
    <citation type="journal article" date="2021" name="Front. Plant Sci.">
        <title>Chromosome-Scale Genome Assembly for Chinese Sour Jujube and Insights Into Its Genome Evolution and Domestication Signature.</title>
        <authorList>
            <person name="Shen L.-Y."/>
            <person name="Luo H."/>
            <person name="Wang X.-L."/>
            <person name="Wang X.-M."/>
            <person name="Qiu X.-J."/>
            <person name="Liu H."/>
            <person name="Zhou S.-S."/>
            <person name="Jia K.-H."/>
            <person name="Nie S."/>
            <person name="Bao Y.-T."/>
            <person name="Zhang R.-G."/>
            <person name="Yun Q.-Z."/>
            <person name="Chai Y.-H."/>
            <person name="Lu J.-Y."/>
            <person name="Li Y."/>
            <person name="Zhao S.-W."/>
            <person name="Mao J.-F."/>
            <person name="Jia S.-G."/>
            <person name="Mao Y.-M."/>
        </authorList>
    </citation>
    <scope>NUCLEOTIDE SEQUENCE</scope>
    <source>
        <strain evidence="4">AT0</strain>
        <tissue evidence="4">Leaf</tissue>
    </source>
</reference>
<gene>
    <name evidence="4" type="ORF">FEM48_Zijuj08G0108900</name>
</gene>
<protein>
    <recommendedName>
        <fullName evidence="3">Protein root UVB sensitive/RUS domain-containing protein</fullName>
    </recommendedName>
</protein>
<proteinExistence type="inferred from homology"/>
<dbReference type="InterPro" id="IPR006968">
    <property type="entry name" value="RUS_fam"/>
</dbReference>
<keyword evidence="2" id="KW-0472">Membrane</keyword>
<evidence type="ECO:0000313" key="4">
    <source>
        <dbReference type="EMBL" id="KAH7520107.1"/>
    </source>
</evidence>
<sequence>MQSSFYTPTNTHHLPIPWKIPETQFTTQKCVPKTRKRPFRAFNITNSLRTSIGYEPEETVGKEPGHTKECRLPVVIQRSGKVSRYFWDGGSLQLVGVDGGATSFSFDFDDGFRRLYRICTMAVRDFFIPKKVSDNYMDYVKWKFLHRVFSSALQVLATQAMFRAIGVGFSRSLPSAAALNWVLKDGLGRLSRCIYTASQASAFDTNLKRVRFSTSILFSLSIGVELLTPAFPKYFLLLASVANIAKQISLACLLATGNLLIWSFDVISLYKQSAVHRSFAIADNLGEVSAKSQIQTVCFDNLGLLLAASLNMLLKNNQRLLAGLPFIVYPIFSAIDLLGIYQQLKHVHLQTLTKDRLEIILDTWIEVGYVPSPADISKQEGIGFPWSKGKELLPIKIGCINPKDQVPKLSMMAMQSINGDDYYFISMEITYTGIRRTKQRGIILCLREGAGTRDIILGLLQACYVRKVLHLNKSKWESMVEASDLSDSAMKEWFKLLEECKKRAQGDLLLLNEHMSGLGWAAKNILLSKDEQTRYSFVED</sequence>
<dbReference type="Proteomes" id="UP000813462">
    <property type="component" value="Unassembled WGS sequence"/>
</dbReference>
<feature type="transmembrane region" description="Helical" evidence="2">
    <location>
        <begin position="248"/>
        <end position="270"/>
    </location>
</feature>
<dbReference type="PANTHER" id="PTHR12770:SF29">
    <property type="entry name" value="PROTEIN ROOT UVB SENSITIVE 4"/>
    <property type="match status" value="1"/>
</dbReference>
<dbReference type="EMBL" id="JAEACU010000008">
    <property type="protein sequence ID" value="KAH7520107.1"/>
    <property type="molecule type" value="Genomic_DNA"/>
</dbReference>
<evidence type="ECO:0000259" key="3">
    <source>
        <dbReference type="Pfam" id="PF04884"/>
    </source>
</evidence>
<dbReference type="Pfam" id="PF04884">
    <property type="entry name" value="UVB_sens_prot"/>
    <property type="match status" value="1"/>
</dbReference>
<keyword evidence="2" id="KW-1133">Transmembrane helix</keyword>
<feature type="transmembrane region" description="Helical" evidence="2">
    <location>
        <begin position="216"/>
        <end position="236"/>
    </location>
</feature>
<feature type="domain" description="Protein root UVB sensitive/RUS" evidence="3">
    <location>
        <begin position="121"/>
        <end position="366"/>
    </location>
</feature>
<keyword evidence="2" id="KW-0812">Transmembrane</keyword>
<dbReference type="InterPro" id="IPR054549">
    <property type="entry name" value="UVB_sens_RUS_dom"/>
</dbReference>
<dbReference type="PANTHER" id="PTHR12770">
    <property type="entry name" value="RUS1 FAMILY PROTEIN C16ORF58"/>
    <property type="match status" value="1"/>
</dbReference>
<evidence type="ECO:0000256" key="2">
    <source>
        <dbReference type="SAM" id="Phobius"/>
    </source>
</evidence>
<comment type="caution">
    <text evidence="4">The sequence shown here is derived from an EMBL/GenBank/DDBJ whole genome shotgun (WGS) entry which is preliminary data.</text>
</comment>
<name>A0A978UYP1_ZIZJJ</name>
<comment type="similarity">
    <text evidence="1">Belongs to the RUS1 family.</text>
</comment>
<evidence type="ECO:0000256" key="1">
    <source>
        <dbReference type="ARBA" id="ARBA00007558"/>
    </source>
</evidence>
<feature type="transmembrane region" description="Helical" evidence="2">
    <location>
        <begin position="320"/>
        <end position="341"/>
    </location>
</feature>
<accession>A0A978UYP1</accession>
<evidence type="ECO:0000313" key="5">
    <source>
        <dbReference type="Proteomes" id="UP000813462"/>
    </source>
</evidence>
<dbReference type="AlphaFoldDB" id="A0A978UYP1"/>
<organism evidence="4 5">
    <name type="scientific">Ziziphus jujuba var. spinosa</name>
    <dbReference type="NCBI Taxonomy" id="714518"/>
    <lineage>
        <taxon>Eukaryota</taxon>
        <taxon>Viridiplantae</taxon>
        <taxon>Streptophyta</taxon>
        <taxon>Embryophyta</taxon>
        <taxon>Tracheophyta</taxon>
        <taxon>Spermatophyta</taxon>
        <taxon>Magnoliopsida</taxon>
        <taxon>eudicotyledons</taxon>
        <taxon>Gunneridae</taxon>
        <taxon>Pentapetalae</taxon>
        <taxon>rosids</taxon>
        <taxon>fabids</taxon>
        <taxon>Rosales</taxon>
        <taxon>Rhamnaceae</taxon>
        <taxon>Paliureae</taxon>
        <taxon>Ziziphus</taxon>
    </lineage>
</organism>